<feature type="compositionally biased region" description="Low complexity" evidence="1">
    <location>
        <begin position="9"/>
        <end position="34"/>
    </location>
</feature>
<dbReference type="EMBL" id="BMCU01000002">
    <property type="protein sequence ID" value="GGG09709.1"/>
    <property type="molecule type" value="Genomic_DNA"/>
</dbReference>
<gene>
    <name evidence="2" type="ORF">GCM10007304_24760</name>
</gene>
<accession>A0A917D5L8</accession>
<sequence length="73" mass="7208">MLSEIPSLSARDTAAASPSTSAAGAETESSCTSEITSATFTPAGITADNGVAAALGKARNGVDIVHPWCEAGR</sequence>
<reference evidence="2" key="1">
    <citation type="journal article" date="2014" name="Int. J. Syst. Evol. Microbiol.">
        <title>Complete genome sequence of Corynebacterium casei LMG S-19264T (=DSM 44701T), isolated from a smear-ripened cheese.</title>
        <authorList>
            <consortium name="US DOE Joint Genome Institute (JGI-PGF)"/>
            <person name="Walter F."/>
            <person name="Albersmeier A."/>
            <person name="Kalinowski J."/>
            <person name="Ruckert C."/>
        </authorList>
    </citation>
    <scope>NUCLEOTIDE SEQUENCE</scope>
    <source>
        <strain evidence="2">CCM 7905</strain>
    </source>
</reference>
<evidence type="ECO:0000256" key="1">
    <source>
        <dbReference type="SAM" id="MobiDB-lite"/>
    </source>
</evidence>
<dbReference type="AlphaFoldDB" id="A0A917D5L8"/>
<protein>
    <submittedName>
        <fullName evidence="2">Uncharacterized protein</fullName>
    </submittedName>
</protein>
<evidence type="ECO:0000313" key="3">
    <source>
        <dbReference type="Proteomes" id="UP000654257"/>
    </source>
</evidence>
<name>A0A917D5L8_9NOCA</name>
<keyword evidence="3" id="KW-1185">Reference proteome</keyword>
<comment type="caution">
    <text evidence="2">The sequence shown here is derived from an EMBL/GenBank/DDBJ whole genome shotgun (WGS) entry which is preliminary data.</text>
</comment>
<reference evidence="2" key="2">
    <citation type="submission" date="2020-09" db="EMBL/GenBank/DDBJ databases">
        <authorList>
            <person name="Sun Q."/>
            <person name="Sedlacek I."/>
        </authorList>
    </citation>
    <scope>NUCLEOTIDE SEQUENCE</scope>
    <source>
        <strain evidence="2">CCM 7905</strain>
    </source>
</reference>
<feature type="region of interest" description="Disordered" evidence="1">
    <location>
        <begin position="1"/>
        <end position="34"/>
    </location>
</feature>
<evidence type="ECO:0000313" key="2">
    <source>
        <dbReference type="EMBL" id="GGG09709.1"/>
    </source>
</evidence>
<organism evidence="2 3">
    <name type="scientific">Rhodococcoides trifolii</name>
    <dbReference type="NCBI Taxonomy" id="908250"/>
    <lineage>
        <taxon>Bacteria</taxon>
        <taxon>Bacillati</taxon>
        <taxon>Actinomycetota</taxon>
        <taxon>Actinomycetes</taxon>
        <taxon>Mycobacteriales</taxon>
        <taxon>Nocardiaceae</taxon>
        <taxon>Rhodococcoides</taxon>
    </lineage>
</organism>
<dbReference type="Proteomes" id="UP000654257">
    <property type="component" value="Unassembled WGS sequence"/>
</dbReference>
<proteinExistence type="predicted"/>